<evidence type="ECO:0000256" key="4">
    <source>
        <dbReference type="ARBA" id="ARBA00022517"/>
    </source>
</evidence>
<evidence type="ECO:0000256" key="5">
    <source>
        <dbReference type="ARBA" id="ARBA00031841"/>
    </source>
</evidence>
<proteinExistence type="inferred from homology"/>
<dbReference type="InterPro" id="IPR039255">
    <property type="entry name" value="YceD_bac"/>
</dbReference>
<keyword evidence="7" id="KW-1185">Reference proteome</keyword>
<evidence type="ECO:0000313" key="7">
    <source>
        <dbReference type="Proteomes" id="UP001056201"/>
    </source>
</evidence>
<sequence>MKPGEHDPRRLDVAAFAAQGAELSGRWPLSELARVAEDAPATDDGAPLPDVHWSAHGERRPVKGGEPQVWLHLQAQAQVPRECQRCLAPVAIPVEVDQWLRFVGDEQLAAQLDADSDDDVLALPRWLDLQELVEDEVLLALPLVPSHDQCPDPLPMVAEPSAEELPPQEKVNPFAALAQLKRGNKPE</sequence>
<dbReference type="Proteomes" id="UP001056201">
    <property type="component" value="Chromosome 2"/>
</dbReference>
<dbReference type="PANTHER" id="PTHR38099:SF1">
    <property type="entry name" value="LARGE RIBOSOMAL RNA SUBUNIT ACCUMULATION PROTEIN YCED"/>
    <property type="match status" value="1"/>
</dbReference>
<evidence type="ECO:0000256" key="2">
    <source>
        <dbReference type="ARBA" id="ARBA00010740"/>
    </source>
</evidence>
<comment type="function">
    <text evidence="1">Plays a role in synthesis, processing and/or stability of 23S rRNA.</text>
</comment>
<dbReference type="RefSeq" id="WP_250197494.1">
    <property type="nucleotide sequence ID" value="NZ_CP097636.1"/>
</dbReference>
<protein>
    <recommendedName>
        <fullName evidence="3">Large ribosomal RNA subunit accumulation protein YceD</fullName>
    </recommendedName>
    <alternativeName>
        <fullName evidence="5">23S rRNA accumulation protein YceD</fullName>
    </alternativeName>
</protein>
<gene>
    <name evidence="6" type="ORF">MW290_27240</name>
</gene>
<comment type="similarity">
    <text evidence="2">Belongs to the DUF177 domain family.</text>
</comment>
<reference evidence="6" key="1">
    <citation type="submission" date="2022-05" db="EMBL/GenBank/DDBJ databases">
        <title>An RpoN-dependent PEP-CTERM gene is involved in floc formation of an Aquincola tertiaricarbonis strain.</title>
        <authorList>
            <person name="Qiu D."/>
            <person name="Xia M."/>
        </authorList>
    </citation>
    <scope>NUCLEOTIDE SEQUENCE</scope>
    <source>
        <strain evidence="6">RN12</strain>
    </source>
</reference>
<dbReference type="EMBL" id="CP097636">
    <property type="protein sequence ID" value="URI09263.1"/>
    <property type="molecule type" value="Genomic_DNA"/>
</dbReference>
<evidence type="ECO:0000313" key="6">
    <source>
        <dbReference type="EMBL" id="URI09263.1"/>
    </source>
</evidence>
<keyword evidence="4" id="KW-0690">Ribosome biogenesis</keyword>
<organism evidence="6 7">
    <name type="scientific">Aquincola tertiaricarbonis</name>
    <dbReference type="NCBI Taxonomy" id="391953"/>
    <lineage>
        <taxon>Bacteria</taxon>
        <taxon>Pseudomonadati</taxon>
        <taxon>Pseudomonadota</taxon>
        <taxon>Betaproteobacteria</taxon>
        <taxon>Burkholderiales</taxon>
        <taxon>Sphaerotilaceae</taxon>
        <taxon>Aquincola</taxon>
    </lineage>
</organism>
<name>A0ABY4S798_AQUTE</name>
<evidence type="ECO:0000256" key="1">
    <source>
        <dbReference type="ARBA" id="ARBA00002868"/>
    </source>
</evidence>
<dbReference type="PANTHER" id="PTHR38099">
    <property type="entry name" value="LARGE RIBOSOMAL RNA SUBUNIT ACCUMULATION PROTEIN YCED"/>
    <property type="match status" value="1"/>
</dbReference>
<accession>A0ABY4S798</accession>
<dbReference type="Pfam" id="PF02620">
    <property type="entry name" value="YceD"/>
    <property type="match status" value="1"/>
</dbReference>
<dbReference type="InterPro" id="IPR003772">
    <property type="entry name" value="YceD"/>
</dbReference>
<evidence type="ECO:0000256" key="3">
    <source>
        <dbReference type="ARBA" id="ARBA00015716"/>
    </source>
</evidence>